<dbReference type="EMBL" id="CAMXCT030004924">
    <property type="protein sequence ID" value="CAL4798109.1"/>
    <property type="molecule type" value="Genomic_DNA"/>
</dbReference>
<feature type="region of interest" description="Disordered" evidence="1">
    <location>
        <begin position="1"/>
        <end position="100"/>
    </location>
</feature>
<dbReference type="EMBL" id="CAMXCT020004924">
    <property type="protein sequence ID" value="CAL1164172.1"/>
    <property type="molecule type" value="Genomic_DNA"/>
</dbReference>
<feature type="compositionally biased region" description="Gly residues" evidence="1">
    <location>
        <begin position="77"/>
        <end position="98"/>
    </location>
</feature>
<dbReference type="InterPro" id="IPR012340">
    <property type="entry name" value="NA-bd_OB-fold"/>
</dbReference>
<sequence length="230" mass="23572">MADGAEPSRFSDTPTEAAASPAPLGTSTPRVVPPSASPSTSSIPPRLGFSATPPPVRPHMPAVHHSQWSPQQSSWGPGPGAPGGGGGWGGDGWGGGDWGWEDTPCAAAAAMWAAWGKGGPPGGFGGHMGCAGQANVLIGTVKSYSAVKGFGFMIHPDISQDIWFAKETVAAEYRTSDLAGTTMSFELFRAPDGKPQARNLRPAPAGVGMPPPPVNPNQHMAVRWGWAAAM</sequence>
<dbReference type="Proteomes" id="UP001152797">
    <property type="component" value="Unassembled WGS sequence"/>
</dbReference>
<evidence type="ECO:0000313" key="4">
    <source>
        <dbReference type="EMBL" id="CAL4798109.1"/>
    </source>
</evidence>
<reference evidence="3" key="2">
    <citation type="submission" date="2024-04" db="EMBL/GenBank/DDBJ databases">
        <authorList>
            <person name="Chen Y."/>
            <person name="Shah S."/>
            <person name="Dougan E. K."/>
            <person name="Thang M."/>
            <person name="Chan C."/>
        </authorList>
    </citation>
    <scope>NUCLEOTIDE SEQUENCE [LARGE SCALE GENOMIC DNA]</scope>
</reference>
<evidence type="ECO:0000313" key="5">
    <source>
        <dbReference type="Proteomes" id="UP001152797"/>
    </source>
</evidence>
<dbReference type="OrthoDB" id="10669128at2759"/>
<feature type="compositionally biased region" description="Low complexity" evidence="1">
    <location>
        <begin position="37"/>
        <end position="46"/>
    </location>
</feature>
<evidence type="ECO:0000313" key="3">
    <source>
        <dbReference type="EMBL" id="CAL1164172.1"/>
    </source>
</evidence>
<reference evidence="2" key="1">
    <citation type="submission" date="2022-10" db="EMBL/GenBank/DDBJ databases">
        <authorList>
            <person name="Chen Y."/>
            <person name="Dougan E. K."/>
            <person name="Chan C."/>
            <person name="Rhodes N."/>
            <person name="Thang M."/>
        </authorList>
    </citation>
    <scope>NUCLEOTIDE SEQUENCE</scope>
</reference>
<evidence type="ECO:0000256" key="1">
    <source>
        <dbReference type="SAM" id="MobiDB-lite"/>
    </source>
</evidence>
<comment type="caution">
    <text evidence="2">The sequence shown here is derived from an EMBL/GenBank/DDBJ whole genome shotgun (WGS) entry which is preliminary data.</text>
</comment>
<keyword evidence="5" id="KW-1185">Reference proteome</keyword>
<protein>
    <submittedName>
        <fullName evidence="4">CSD domain-containing protein</fullName>
    </submittedName>
</protein>
<dbReference type="SUPFAM" id="SSF50249">
    <property type="entry name" value="Nucleic acid-binding proteins"/>
    <property type="match status" value="1"/>
</dbReference>
<dbReference type="EMBL" id="CAMXCT010004924">
    <property type="protein sequence ID" value="CAI4010797.1"/>
    <property type="molecule type" value="Genomic_DNA"/>
</dbReference>
<organism evidence="2">
    <name type="scientific">Cladocopium goreaui</name>
    <dbReference type="NCBI Taxonomy" id="2562237"/>
    <lineage>
        <taxon>Eukaryota</taxon>
        <taxon>Sar</taxon>
        <taxon>Alveolata</taxon>
        <taxon>Dinophyceae</taxon>
        <taxon>Suessiales</taxon>
        <taxon>Symbiodiniaceae</taxon>
        <taxon>Cladocopium</taxon>
    </lineage>
</organism>
<name>A0A9P1GHL9_9DINO</name>
<proteinExistence type="predicted"/>
<accession>A0A9P1GHL9</accession>
<dbReference type="Gene3D" id="2.40.50.140">
    <property type="entry name" value="Nucleic acid-binding proteins"/>
    <property type="match status" value="1"/>
</dbReference>
<gene>
    <name evidence="2" type="ORF">C1SCF055_LOCUS36027</name>
</gene>
<evidence type="ECO:0000313" key="2">
    <source>
        <dbReference type="EMBL" id="CAI4010797.1"/>
    </source>
</evidence>
<dbReference type="AlphaFoldDB" id="A0A9P1GHL9"/>